<evidence type="ECO:0000313" key="3">
    <source>
        <dbReference type="EMBL" id="KAL1375209.1"/>
    </source>
</evidence>
<accession>A0ABD1CFQ5</accession>
<dbReference type="InterPro" id="IPR050111">
    <property type="entry name" value="C-type_lectin/snaclec_domain"/>
</dbReference>
<dbReference type="AlphaFoldDB" id="A0ABD1CFQ5"/>
<dbReference type="PANTHER" id="PTHR22803">
    <property type="entry name" value="MANNOSE, PHOSPHOLIPASE, LECTIN RECEPTOR RELATED"/>
    <property type="match status" value="1"/>
</dbReference>
<feature type="chain" id="PRO_5044894862" description="C-type lectin domain-containing protein" evidence="1">
    <location>
        <begin position="18"/>
        <end position="372"/>
    </location>
</feature>
<dbReference type="Gene3D" id="3.10.100.10">
    <property type="entry name" value="Mannose-Binding Protein A, subunit A"/>
    <property type="match status" value="1"/>
</dbReference>
<name>A0ABD1CFQ5_CULPP</name>
<proteinExistence type="predicted"/>
<protein>
    <recommendedName>
        <fullName evidence="2">C-type lectin domain-containing protein</fullName>
    </recommendedName>
</protein>
<dbReference type="PROSITE" id="PS50041">
    <property type="entry name" value="C_TYPE_LECTIN_2"/>
    <property type="match status" value="1"/>
</dbReference>
<evidence type="ECO:0000256" key="1">
    <source>
        <dbReference type="SAM" id="SignalP"/>
    </source>
</evidence>
<gene>
    <name evidence="3" type="ORF">pipiens_004724</name>
</gene>
<reference evidence="3 4" key="1">
    <citation type="submission" date="2024-05" db="EMBL/GenBank/DDBJ databases">
        <title>Culex pipiens pipiens assembly and annotation.</title>
        <authorList>
            <person name="Alout H."/>
            <person name="Durand T."/>
        </authorList>
    </citation>
    <scope>NUCLEOTIDE SEQUENCE [LARGE SCALE GENOMIC DNA]</scope>
    <source>
        <strain evidence="3">HA-2024</strain>
        <tissue evidence="3">Whole body</tissue>
    </source>
</reference>
<sequence length="372" mass="43555">MLKLVALLLTVSGLIQASVLEDFQQQFADHSQLVQPEIHAVINENHHARLELIRWILAEIGNLTLDMRTLTDDTWTTIENHELFHEGCRAQITSFFGAYVSIGEWDIQYCARDMDDLLREDAASRFTPSVGFINRENTRPTFQTVQTLGRHRFTESLDEVSFELQDELDYFHNLWEGYQPILREEIEDIAALEEVVRGEMAWWYDYAIEWHKVFMGSAIMKMQKVVVLVMLIAASSAHIEQKYYMPNFMANWFKAVEYCNYLGARLAIVASYENQTELTEMVQQTDKYNSISTEFWIGASDLADEGHFIWHATGTRMQYSNWKILQPDNGGNVEHCVEVRYIPSERWDWQWNDLDCKKMRYFACEYTDVVSD</sequence>
<dbReference type="EMBL" id="JBEHCU010012682">
    <property type="protein sequence ID" value="KAL1375209.1"/>
    <property type="molecule type" value="Genomic_DNA"/>
</dbReference>
<dbReference type="Proteomes" id="UP001562425">
    <property type="component" value="Unassembled WGS sequence"/>
</dbReference>
<dbReference type="InterPro" id="IPR001304">
    <property type="entry name" value="C-type_lectin-like"/>
</dbReference>
<feature type="signal peptide" evidence="1">
    <location>
        <begin position="1"/>
        <end position="17"/>
    </location>
</feature>
<keyword evidence="4" id="KW-1185">Reference proteome</keyword>
<evidence type="ECO:0000313" key="4">
    <source>
        <dbReference type="Proteomes" id="UP001562425"/>
    </source>
</evidence>
<dbReference type="CDD" id="cd00037">
    <property type="entry name" value="CLECT"/>
    <property type="match status" value="1"/>
</dbReference>
<evidence type="ECO:0000259" key="2">
    <source>
        <dbReference type="PROSITE" id="PS50041"/>
    </source>
</evidence>
<comment type="caution">
    <text evidence="3">The sequence shown here is derived from an EMBL/GenBank/DDBJ whole genome shotgun (WGS) entry which is preliminary data.</text>
</comment>
<keyword evidence="1" id="KW-0732">Signal</keyword>
<dbReference type="InterPro" id="IPR016186">
    <property type="entry name" value="C-type_lectin-like/link_sf"/>
</dbReference>
<organism evidence="3 4">
    <name type="scientific">Culex pipiens pipiens</name>
    <name type="common">Northern house mosquito</name>
    <dbReference type="NCBI Taxonomy" id="38569"/>
    <lineage>
        <taxon>Eukaryota</taxon>
        <taxon>Metazoa</taxon>
        <taxon>Ecdysozoa</taxon>
        <taxon>Arthropoda</taxon>
        <taxon>Hexapoda</taxon>
        <taxon>Insecta</taxon>
        <taxon>Pterygota</taxon>
        <taxon>Neoptera</taxon>
        <taxon>Endopterygota</taxon>
        <taxon>Diptera</taxon>
        <taxon>Nematocera</taxon>
        <taxon>Culicoidea</taxon>
        <taxon>Culicidae</taxon>
        <taxon>Culicinae</taxon>
        <taxon>Culicini</taxon>
        <taxon>Culex</taxon>
        <taxon>Culex</taxon>
    </lineage>
</organism>
<feature type="domain" description="C-type lectin" evidence="2">
    <location>
        <begin position="243"/>
        <end position="365"/>
    </location>
</feature>
<dbReference type="InterPro" id="IPR016187">
    <property type="entry name" value="CTDL_fold"/>
</dbReference>
<dbReference type="Pfam" id="PF00059">
    <property type="entry name" value="Lectin_C"/>
    <property type="match status" value="1"/>
</dbReference>
<dbReference type="SMART" id="SM00034">
    <property type="entry name" value="CLECT"/>
    <property type="match status" value="1"/>
</dbReference>
<dbReference type="SUPFAM" id="SSF56436">
    <property type="entry name" value="C-type lectin-like"/>
    <property type="match status" value="1"/>
</dbReference>